<dbReference type="EMBL" id="CAJNJA010012697">
    <property type="protein sequence ID" value="CAE7302862.1"/>
    <property type="molecule type" value="Genomic_DNA"/>
</dbReference>
<dbReference type="AlphaFoldDB" id="A0A812NBD2"/>
<keyword evidence="4" id="KW-1185">Reference proteome</keyword>
<feature type="region of interest" description="Disordered" evidence="2">
    <location>
        <begin position="122"/>
        <end position="148"/>
    </location>
</feature>
<sequence>MRCKLGASDSGVITYAMFEEKIDSPAVREYFETLGLDVWDAWSFFKLLDLDGGGSVEIEEFFKGCLRLRGQARAVDIGKIMHDQTWMIKSQGRFHTYMETELHFLKQEIAALRLGSSLTEQSPRTLLGGRSPQHKKMRSKHNLSELQE</sequence>
<dbReference type="OrthoDB" id="442551at2759"/>
<organism evidence="3 4">
    <name type="scientific">Symbiodinium necroappetens</name>
    <dbReference type="NCBI Taxonomy" id="1628268"/>
    <lineage>
        <taxon>Eukaryota</taxon>
        <taxon>Sar</taxon>
        <taxon>Alveolata</taxon>
        <taxon>Dinophyceae</taxon>
        <taxon>Suessiales</taxon>
        <taxon>Symbiodiniaceae</taxon>
        <taxon>Symbiodinium</taxon>
    </lineage>
</organism>
<name>A0A812NBD2_9DINO</name>
<dbReference type="PROSITE" id="PS00018">
    <property type="entry name" value="EF_HAND_1"/>
    <property type="match status" value="1"/>
</dbReference>
<proteinExistence type="predicted"/>
<dbReference type="Proteomes" id="UP000601435">
    <property type="component" value="Unassembled WGS sequence"/>
</dbReference>
<evidence type="ECO:0000313" key="3">
    <source>
        <dbReference type="EMBL" id="CAE7302862.1"/>
    </source>
</evidence>
<dbReference type="SUPFAM" id="SSF47473">
    <property type="entry name" value="EF-hand"/>
    <property type="match status" value="1"/>
</dbReference>
<gene>
    <name evidence="3" type="primary">CACNA1I</name>
    <name evidence="3" type="ORF">SNEC2469_LOCUS7488</name>
</gene>
<dbReference type="InterPro" id="IPR011992">
    <property type="entry name" value="EF-hand-dom_pair"/>
</dbReference>
<evidence type="ECO:0000313" key="4">
    <source>
        <dbReference type="Proteomes" id="UP000601435"/>
    </source>
</evidence>
<dbReference type="InterPro" id="IPR018247">
    <property type="entry name" value="EF_Hand_1_Ca_BS"/>
</dbReference>
<feature type="compositionally biased region" description="Basic residues" evidence="2">
    <location>
        <begin position="132"/>
        <end position="141"/>
    </location>
</feature>
<reference evidence="3" key="1">
    <citation type="submission" date="2021-02" db="EMBL/GenBank/DDBJ databases">
        <authorList>
            <person name="Dougan E. K."/>
            <person name="Rhodes N."/>
            <person name="Thang M."/>
            <person name="Chan C."/>
        </authorList>
    </citation>
    <scope>NUCLEOTIDE SEQUENCE</scope>
</reference>
<comment type="caution">
    <text evidence="3">The sequence shown here is derived from an EMBL/GenBank/DDBJ whole genome shotgun (WGS) entry which is preliminary data.</text>
</comment>
<protein>
    <submittedName>
        <fullName evidence="3">CACNA1I protein</fullName>
    </submittedName>
</protein>
<evidence type="ECO:0000256" key="1">
    <source>
        <dbReference type="ARBA" id="ARBA00022837"/>
    </source>
</evidence>
<keyword evidence="1" id="KW-0106">Calcium</keyword>
<accession>A0A812NBD2</accession>
<evidence type="ECO:0000256" key="2">
    <source>
        <dbReference type="SAM" id="MobiDB-lite"/>
    </source>
</evidence>